<sequence>MPAHTDRPRFDQSQFADLRFRQDRRRAPRPIGVTLIATFQILKGTVLLLTAIMLRWYPGDVLGPQSIFYPVLYVATRGNTVVLQAASQGSNILPGFFFLLGSYITATGFGLLQLQKWARRTVMFNSSMTLLLWAKATLLNSSPSFGTSGLGGTSSDLTNFYILLFFDVLVFAYLIRSNAADVFEIRSRA</sequence>
<proteinExistence type="predicted"/>
<gene>
    <name evidence="2" type="ordered locus">AciX9_1806</name>
</gene>
<dbReference type="RefSeq" id="WP_013580173.1">
    <property type="nucleotide sequence ID" value="NC_015064.1"/>
</dbReference>
<evidence type="ECO:0000313" key="3">
    <source>
        <dbReference type="Proteomes" id="UP000000343"/>
    </source>
</evidence>
<dbReference type="EMBL" id="CP002480">
    <property type="protein sequence ID" value="ADW68854.1"/>
    <property type="molecule type" value="Genomic_DNA"/>
</dbReference>
<feature type="transmembrane region" description="Helical" evidence="1">
    <location>
        <begin position="121"/>
        <end position="138"/>
    </location>
</feature>
<accession>E8WZG6</accession>
<keyword evidence="1" id="KW-1133">Transmembrane helix</keyword>
<feature type="transmembrane region" description="Helical" evidence="1">
    <location>
        <begin position="31"/>
        <end position="54"/>
    </location>
</feature>
<name>E8WZG6_GRATM</name>
<dbReference type="KEGG" id="acm:AciX9_1806"/>
<dbReference type="OrthoDB" id="9931198at2"/>
<evidence type="ECO:0000256" key="1">
    <source>
        <dbReference type="SAM" id="Phobius"/>
    </source>
</evidence>
<organism evidence="3">
    <name type="scientific">Granulicella tundricola (strain ATCC BAA-1859 / DSM 23138 / MP5ACTX9)</name>
    <dbReference type="NCBI Taxonomy" id="1198114"/>
    <lineage>
        <taxon>Bacteria</taxon>
        <taxon>Pseudomonadati</taxon>
        <taxon>Acidobacteriota</taxon>
        <taxon>Terriglobia</taxon>
        <taxon>Terriglobales</taxon>
        <taxon>Acidobacteriaceae</taxon>
        <taxon>Granulicella</taxon>
    </lineage>
</organism>
<dbReference type="PaxDb" id="1198114-AciX9_1806"/>
<feature type="transmembrane region" description="Helical" evidence="1">
    <location>
        <begin position="92"/>
        <end position="114"/>
    </location>
</feature>
<reference evidence="3" key="1">
    <citation type="submission" date="2011-01" db="EMBL/GenBank/DDBJ databases">
        <title>Complete sequence of chromosome of Acidobacterium sp. MP5ACTX9.</title>
        <authorList>
            <consortium name="US DOE Joint Genome Institute"/>
            <person name="Lucas S."/>
            <person name="Copeland A."/>
            <person name="Lapidus A."/>
            <person name="Cheng J.-F."/>
            <person name="Goodwin L."/>
            <person name="Pitluck S."/>
            <person name="Teshima H."/>
            <person name="Detter J.C."/>
            <person name="Han C."/>
            <person name="Tapia R."/>
            <person name="Land M."/>
            <person name="Hauser L."/>
            <person name="Kyrpides N."/>
            <person name="Ivanova N."/>
            <person name="Ovchinnikova G."/>
            <person name="Pagani I."/>
            <person name="Rawat S.R."/>
            <person name="Mannisto M."/>
            <person name="Haggblom M.M."/>
            <person name="Woyke T."/>
        </authorList>
    </citation>
    <scope>NUCLEOTIDE SEQUENCE [LARGE SCALE GENOMIC DNA]</scope>
    <source>
        <strain evidence="3">MP5ACTX9</strain>
    </source>
</reference>
<dbReference type="HOGENOM" id="CLU_1432710_0_0_0"/>
<dbReference type="AlphaFoldDB" id="E8WZG6"/>
<protein>
    <submittedName>
        <fullName evidence="2">Uncharacterized protein</fullName>
    </submittedName>
</protein>
<keyword evidence="1" id="KW-0812">Transmembrane</keyword>
<keyword evidence="1" id="KW-0472">Membrane</keyword>
<evidence type="ECO:0000313" key="2">
    <source>
        <dbReference type="EMBL" id="ADW68854.1"/>
    </source>
</evidence>
<feature type="transmembrane region" description="Helical" evidence="1">
    <location>
        <begin position="158"/>
        <end position="175"/>
    </location>
</feature>
<dbReference type="Proteomes" id="UP000000343">
    <property type="component" value="Chromosome"/>
</dbReference>
<keyword evidence="3" id="KW-1185">Reference proteome</keyword>